<organism evidence="4 5">
    <name type="scientific">[Mycobacterium] burgundiense</name>
    <dbReference type="NCBI Taxonomy" id="3064286"/>
    <lineage>
        <taxon>Bacteria</taxon>
        <taxon>Bacillati</taxon>
        <taxon>Actinomycetota</taxon>
        <taxon>Actinomycetes</taxon>
        <taxon>Mycobacteriales</taxon>
        <taxon>Mycobacteriaceae</taxon>
        <taxon>Mycolicibacterium</taxon>
    </lineage>
</organism>
<dbReference type="Proteomes" id="UP001190465">
    <property type="component" value="Chromosome"/>
</dbReference>
<dbReference type="InterPro" id="IPR012349">
    <property type="entry name" value="Split_barrel_FMN-bd"/>
</dbReference>
<evidence type="ECO:0000313" key="4">
    <source>
        <dbReference type="EMBL" id="CAJ1510638.1"/>
    </source>
</evidence>
<evidence type="ECO:0000313" key="5">
    <source>
        <dbReference type="Proteomes" id="UP001190465"/>
    </source>
</evidence>
<dbReference type="EMBL" id="OY726397">
    <property type="protein sequence ID" value="CAJ1510638.1"/>
    <property type="molecule type" value="Genomic_DNA"/>
</dbReference>
<dbReference type="RefSeq" id="WP_308483001.1">
    <property type="nucleotide sequence ID" value="NZ_OY726397.1"/>
</dbReference>
<dbReference type="Pfam" id="PF01613">
    <property type="entry name" value="Flavin_Reduct"/>
    <property type="match status" value="1"/>
</dbReference>
<keyword evidence="5" id="KW-1185">Reference proteome</keyword>
<comment type="similarity">
    <text evidence="1">Belongs to the non-flavoprotein flavin reductase family.</text>
</comment>
<dbReference type="SUPFAM" id="SSF50475">
    <property type="entry name" value="FMN-binding split barrel"/>
    <property type="match status" value="1"/>
</dbReference>
<protein>
    <submittedName>
        <fullName evidence="4">Flavin reductase family protein</fullName>
    </submittedName>
</protein>
<gene>
    <name evidence="4" type="ORF">MU0053_004711</name>
</gene>
<dbReference type="PANTHER" id="PTHR30466:SF15">
    <property type="entry name" value="POSSIBLE OXIDOREDUCTASE"/>
    <property type="match status" value="1"/>
</dbReference>
<proteinExistence type="inferred from homology"/>
<keyword evidence="2" id="KW-0560">Oxidoreductase</keyword>
<dbReference type="SMART" id="SM00903">
    <property type="entry name" value="Flavin_Reduct"/>
    <property type="match status" value="1"/>
</dbReference>
<evidence type="ECO:0000259" key="3">
    <source>
        <dbReference type="SMART" id="SM00903"/>
    </source>
</evidence>
<reference evidence="4 5" key="1">
    <citation type="submission" date="2023-08" db="EMBL/GenBank/DDBJ databases">
        <authorList>
            <person name="Folkvardsen B D."/>
            <person name="Norman A."/>
        </authorList>
    </citation>
    <scope>NUCLEOTIDE SEQUENCE [LARGE SCALE GENOMIC DNA]</scope>
    <source>
        <strain evidence="4 5">Mu0053</strain>
    </source>
</reference>
<name>A0ABM9M688_9MYCO</name>
<dbReference type="Gene3D" id="2.30.110.10">
    <property type="entry name" value="Electron Transport, Fmn-binding Protein, Chain A"/>
    <property type="match status" value="1"/>
</dbReference>
<sequence>MFVVTTRAGETRSGCLVGFATQTSINPPKFLVGLSRKNATFRVARQATHLAVHLVAREHLELAELFGSQTGDEVDKFAQCDWHEGPAGVPILDRALAWFVGEISDRFDVGDHVGHLLIPIAGQAPAEWPNWVRFADVRDLEPGHDA</sequence>
<evidence type="ECO:0000256" key="2">
    <source>
        <dbReference type="ARBA" id="ARBA00023002"/>
    </source>
</evidence>
<accession>A0ABM9M688</accession>
<evidence type="ECO:0000256" key="1">
    <source>
        <dbReference type="ARBA" id="ARBA00008898"/>
    </source>
</evidence>
<dbReference type="InterPro" id="IPR050268">
    <property type="entry name" value="NADH-dep_flavin_reductase"/>
</dbReference>
<dbReference type="PANTHER" id="PTHR30466">
    <property type="entry name" value="FLAVIN REDUCTASE"/>
    <property type="match status" value="1"/>
</dbReference>
<feature type="domain" description="Flavin reductase like" evidence="3">
    <location>
        <begin position="1"/>
        <end position="138"/>
    </location>
</feature>
<dbReference type="InterPro" id="IPR002563">
    <property type="entry name" value="Flavin_Rdtase-like_dom"/>
</dbReference>